<comment type="caution">
    <text evidence="3">The sequence shown here is derived from an EMBL/GenBank/DDBJ whole genome shotgun (WGS) entry which is preliminary data.</text>
</comment>
<dbReference type="GO" id="GO:0016020">
    <property type="term" value="C:membrane"/>
    <property type="evidence" value="ECO:0007669"/>
    <property type="project" value="InterPro"/>
</dbReference>
<feature type="transmembrane region" description="Helical" evidence="1">
    <location>
        <begin position="75"/>
        <end position="93"/>
    </location>
</feature>
<dbReference type="RefSeq" id="WP_183857979.1">
    <property type="nucleotide sequence ID" value="NZ_JACHOO010000008.1"/>
</dbReference>
<gene>
    <name evidence="3" type="ORF">GGQ63_003632</name>
</gene>
<dbReference type="InterPro" id="IPR052756">
    <property type="entry name" value="Alkyne_AA_exporter"/>
</dbReference>
<dbReference type="Gene3D" id="1.10.3730.20">
    <property type="match status" value="1"/>
</dbReference>
<feature type="transmembrane region" description="Helical" evidence="1">
    <location>
        <begin position="12"/>
        <end position="38"/>
    </location>
</feature>
<dbReference type="PANTHER" id="PTHR12715:SF4">
    <property type="entry name" value="EAMA DOMAIN-CONTAINING PROTEIN"/>
    <property type="match status" value="1"/>
</dbReference>
<feature type="domain" description="EamA" evidence="2">
    <location>
        <begin position="16"/>
        <end position="147"/>
    </location>
</feature>
<sequence length="297" mass="31084">MATARDGGRTGFDPVGFAAVLVTIVTWASSFAAIRVGLSALTPYQLAAARYIAAAVPALVYLLIVRPPLPRGRELVRFIVLGLLFIPLYALFLNTGETTIAAGPAAFIINVNPILVALLAIPVLGERFGPMSWVGTLISFSGVGLIALGSGESFGFNLGALLIAGAALCTSISSLLQKPLLRRYPAFVVTAWVFVIGAVPLLPGLPPAVSALRTAPAEVFWAIAYMVVFPTVIGYLTWATALKRFPAGRASNFLYGIPPTATLVGFLWLGEVPTPIEIVGGVLAICGVVVVNLARGR</sequence>
<name>A0A7W9FPS9_9HYPH</name>
<keyword evidence="4" id="KW-1185">Reference proteome</keyword>
<evidence type="ECO:0000259" key="2">
    <source>
        <dbReference type="Pfam" id="PF00892"/>
    </source>
</evidence>
<keyword evidence="1" id="KW-0472">Membrane</keyword>
<dbReference type="PANTHER" id="PTHR12715">
    <property type="entry name" value="TRANSPORTER, DRUG/METABOLITE EXPORTER FAMILY"/>
    <property type="match status" value="1"/>
</dbReference>
<feature type="transmembrane region" description="Helical" evidence="1">
    <location>
        <begin position="131"/>
        <end position="148"/>
    </location>
</feature>
<feature type="transmembrane region" description="Helical" evidence="1">
    <location>
        <begin position="44"/>
        <end position="63"/>
    </location>
</feature>
<evidence type="ECO:0000313" key="4">
    <source>
        <dbReference type="Proteomes" id="UP000523821"/>
    </source>
</evidence>
<feature type="transmembrane region" description="Helical" evidence="1">
    <location>
        <begin position="222"/>
        <end position="241"/>
    </location>
</feature>
<protein>
    <submittedName>
        <fullName evidence="3">Drug/metabolite transporter (DMT)-like permease</fullName>
    </submittedName>
</protein>
<dbReference type="Proteomes" id="UP000523821">
    <property type="component" value="Unassembled WGS sequence"/>
</dbReference>
<dbReference type="InterPro" id="IPR000620">
    <property type="entry name" value="EamA_dom"/>
</dbReference>
<proteinExistence type="predicted"/>
<dbReference type="Pfam" id="PF00892">
    <property type="entry name" value="EamA"/>
    <property type="match status" value="2"/>
</dbReference>
<dbReference type="AlphaFoldDB" id="A0A7W9FPS9"/>
<dbReference type="InterPro" id="IPR037185">
    <property type="entry name" value="EmrE-like"/>
</dbReference>
<dbReference type="SUPFAM" id="SSF103481">
    <property type="entry name" value="Multidrug resistance efflux transporter EmrE"/>
    <property type="match status" value="2"/>
</dbReference>
<feature type="transmembrane region" description="Helical" evidence="1">
    <location>
        <begin position="105"/>
        <end position="124"/>
    </location>
</feature>
<organism evidence="3 4">
    <name type="scientific">Prosthecomicrobium pneumaticum</name>
    <dbReference type="NCBI Taxonomy" id="81895"/>
    <lineage>
        <taxon>Bacteria</taxon>
        <taxon>Pseudomonadati</taxon>
        <taxon>Pseudomonadota</taxon>
        <taxon>Alphaproteobacteria</taxon>
        <taxon>Hyphomicrobiales</taxon>
        <taxon>Kaistiaceae</taxon>
        <taxon>Prosthecomicrobium</taxon>
    </lineage>
</organism>
<evidence type="ECO:0000256" key="1">
    <source>
        <dbReference type="SAM" id="Phobius"/>
    </source>
</evidence>
<evidence type="ECO:0000313" key="3">
    <source>
        <dbReference type="EMBL" id="MBB5754546.1"/>
    </source>
</evidence>
<keyword evidence="1" id="KW-1133">Transmembrane helix</keyword>
<feature type="transmembrane region" description="Helical" evidence="1">
    <location>
        <begin position="154"/>
        <end position="172"/>
    </location>
</feature>
<feature type="domain" description="EamA" evidence="2">
    <location>
        <begin position="158"/>
        <end position="292"/>
    </location>
</feature>
<feature type="transmembrane region" description="Helical" evidence="1">
    <location>
        <begin position="184"/>
        <end position="202"/>
    </location>
</feature>
<feature type="transmembrane region" description="Helical" evidence="1">
    <location>
        <begin position="276"/>
        <end position="294"/>
    </location>
</feature>
<reference evidence="3 4" key="1">
    <citation type="submission" date="2020-08" db="EMBL/GenBank/DDBJ databases">
        <title>Genomic Encyclopedia of Type Strains, Phase IV (KMG-IV): sequencing the most valuable type-strain genomes for metagenomic binning, comparative biology and taxonomic classification.</title>
        <authorList>
            <person name="Goeker M."/>
        </authorList>
    </citation>
    <scope>NUCLEOTIDE SEQUENCE [LARGE SCALE GENOMIC DNA]</scope>
    <source>
        <strain evidence="3 4">DSM 16268</strain>
    </source>
</reference>
<dbReference type="EMBL" id="JACHOO010000008">
    <property type="protein sequence ID" value="MBB5754546.1"/>
    <property type="molecule type" value="Genomic_DNA"/>
</dbReference>
<keyword evidence="1" id="KW-0812">Transmembrane</keyword>
<accession>A0A7W9FPS9</accession>